<evidence type="ECO:0000256" key="2">
    <source>
        <dbReference type="ARBA" id="ARBA00022884"/>
    </source>
</evidence>
<dbReference type="InterPro" id="IPR025708">
    <property type="entry name" value="HSP15"/>
</dbReference>
<evidence type="ECO:0000256" key="5">
    <source>
        <dbReference type="SAM" id="MobiDB-lite"/>
    </source>
</evidence>
<dbReference type="InterPro" id="IPR002942">
    <property type="entry name" value="S4_RNA-bd"/>
</dbReference>
<protein>
    <submittedName>
        <fullName evidence="7">Heat shock protein Hsp15</fullName>
    </submittedName>
</protein>
<evidence type="ECO:0000256" key="3">
    <source>
        <dbReference type="ARBA" id="ARBA00023125"/>
    </source>
</evidence>
<dbReference type="GO" id="GO:0043023">
    <property type="term" value="F:ribosomal large subunit binding"/>
    <property type="evidence" value="ECO:0007669"/>
    <property type="project" value="InterPro"/>
</dbReference>
<evidence type="ECO:0000313" key="8">
    <source>
        <dbReference type="Proteomes" id="UP000225548"/>
    </source>
</evidence>
<dbReference type="AlphaFoldDB" id="A0A2A9E4W6"/>
<proteinExistence type="inferred from homology"/>
<keyword evidence="7" id="KW-0346">Stress response</keyword>
<dbReference type="PIRSF" id="PIRSF016821">
    <property type="entry name" value="HSP15"/>
    <property type="match status" value="1"/>
</dbReference>
<keyword evidence="2 4" id="KW-0694">RNA-binding</keyword>
<organism evidence="7 8">
    <name type="scientific">Sanguibacter antarcticus</name>
    <dbReference type="NCBI Taxonomy" id="372484"/>
    <lineage>
        <taxon>Bacteria</taxon>
        <taxon>Bacillati</taxon>
        <taxon>Actinomycetota</taxon>
        <taxon>Actinomycetes</taxon>
        <taxon>Micrococcales</taxon>
        <taxon>Sanguibacteraceae</taxon>
        <taxon>Sanguibacter</taxon>
    </lineage>
</organism>
<dbReference type="PROSITE" id="PS50889">
    <property type="entry name" value="S4"/>
    <property type="match status" value="1"/>
</dbReference>
<dbReference type="GO" id="GO:0003677">
    <property type="term" value="F:DNA binding"/>
    <property type="evidence" value="ECO:0007669"/>
    <property type="project" value="UniProtKB-KW"/>
</dbReference>
<evidence type="ECO:0000313" key="7">
    <source>
        <dbReference type="EMBL" id="PFG33676.1"/>
    </source>
</evidence>
<dbReference type="EMBL" id="PDJG01000001">
    <property type="protein sequence ID" value="PFG33676.1"/>
    <property type="molecule type" value="Genomic_DNA"/>
</dbReference>
<dbReference type="GO" id="GO:0003727">
    <property type="term" value="F:single-stranded RNA binding"/>
    <property type="evidence" value="ECO:0007669"/>
    <property type="project" value="InterPro"/>
</dbReference>
<dbReference type="CDD" id="cd00165">
    <property type="entry name" value="S4"/>
    <property type="match status" value="1"/>
</dbReference>
<dbReference type="SMART" id="SM00363">
    <property type="entry name" value="S4"/>
    <property type="match status" value="1"/>
</dbReference>
<feature type="compositionally biased region" description="Basic and acidic residues" evidence="5">
    <location>
        <begin position="116"/>
        <end position="127"/>
    </location>
</feature>
<dbReference type="InterPro" id="IPR036986">
    <property type="entry name" value="S4_RNA-bd_sf"/>
</dbReference>
<evidence type="ECO:0000256" key="1">
    <source>
        <dbReference type="ARBA" id="ARBA00008396"/>
    </source>
</evidence>
<dbReference type="Gene3D" id="3.10.290.10">
    <property type="entry name" value="RNA-binding S4 domain"/>
    <property type="match status" value="1"/>
</dbReference>
<feature type="domain" description="RNA-binding S4" evidence="6">
    <location>
        <begin position="8"/>
        <end position="69"/>
    </location>
</feature>
<feature type="compositionally biased region" description="Basic and acidic residues" evidence="5">
    <location>
        <begin position="93"/>
        <end position="107"/>
    </location>
</feature>
<dbReference type="GO" id="GO:0034605">
    <property type="term" value="P:cellular response to heat"/>
    <property type="evidence" value="ECO:0007669"/>
    <property type="project" value="InterPro"/>
</dbReference>
<evidence type="ECO:0000259" key="6">
    <source>
        <dbReference type="SMART" id="SM00363"/>
    </source>
</evidence>
<feature type="region of interest" description="Disordered" evidence="5">
    <location>
        <begin position="86"/>
        <end position="127"/>
    </location>
</feature>
<dbReference type="Proteomes" id="UP000225548">
    <property type="component" value="Unassembled WGS sequence"/>
</dbReference>
<dbReference type="Pfam" id="PF01479">
    <property type="entry name" value="S4"/>
    <property type="match status" value="1"/>
</dbReference>
<accession>A0A2A9E4W6</accession>
<gene>
    <name evidence="7" type="ORF">ATL42_1562</name>
</gene>
<sequence>MHDAGTHARVDSWVWAVRLFRTRTLASAACRAGHVKVNGEKAKAATSVRVGDEVRVRGDGPERIVDVSRIVVKRVGATVAAECLVDRSPPPPTREEVAAVPYRDRGAGRPTKRERRQIDEMRGRHGV</sequence>
<dbReference type="SUPFAM" id="SSF55174">
    <property type="entry name" value="Alpha-L RNA-binding motif"/>
    <property type="match status" value="1"/>
</dbReference>
<reference evidence="7 8" key="1">
    <citation type="submission" date="2017-10" db="EMBL/GenBank/DDBJ databases">
        <title>Sequencing the genomes of 1000 actinobacteria strains.</title>
        <authorList>
            <person name="Klenk H.-P."/>
        </authorList>
    </citation>
    <scope>NUCLEOTIDE SEQUENCE [LARGE SCALE GENOMIC DNA]</scope>
    <source>
        <strain evidence="7 8">DSM 18966</strain>
    </source>
</reference>
<dbReference type="OrthoDB" id="9797176at2"/>
<keyword evidence="3" id="KW-0238">DNA-binding</keyword>
<comment type="similarity">
    <text evidence="1">Belongs to the HSP15 family.</text>
</comment>
<comment type="caution">
    <text evidence="7">The sequence shown here is derived from an EMBL/GenBank/DDBJ whole genome shotgun (WGS) entry which is preliminary data.</text>
</comment>
<dbReference type="RefSeq" id="WP_098454854.1">
    <property type="nucleotide sequence ID" value="NZ_PDJG01000001.1"/>
</dbReference>
<evidence type="ECO:0000256" key="4">
    <source>
        <dbReference type="PROSITE-ProRule" id="PRU00182"/>
    </source>
</evidence>
<keyword evidence="8" id="KW-1185">Reference proteome</keyword>
<name>A0A2A9E4W6_9MICO</name>